<evidence type="ECO:0000256" key="1">
    <source>
        <dbReference type="SAM" id="MobiDB-lite"/>
    </source>
</evidence>
<gene>
    <name evidence="2" type="ORF">JIG36_12100</name>
</gene>
<protein>
    <submittedName>
        <fullName evidence="2">Uncharacterized protein</fullName>
    </submittedName>
</protein>
<organism evidence="2 3">
    <name type="scientific">Paractinoplanes ovalisporus</name>
    <dbReference type="NCBI Taxonomy" id="2810368"/>
    <lineage>
        <taxon>Bacteria</taxon>
        <taxon>Bacillati</taxon>
        <taxon>Actinomycetota</taxon>
        <taxon>Actinomycetes</taxon>
        <taxon>Micromonosporales</taxon>
        <taxon>Micromonosporaceae</taxon>
        <taxon>Paractinoplanes</taxon>
    </lineage>
</organism>
<reference evidence="2 3" key="1">
    <citation type="submission" date="2021-01" db="EMBL/GenBank/DDBJ databases">
        <title>Actinoplanes sp. nov. LDG1-06 isolated from lichen.</title>
        <authorList>
            <person name="Saeng-In P."/>
            <person name="Phongsopitanun W."/>
            <person name="Kanchanasin P."/>
            <person name="Yuki M."/>
            <person name="Kudo T."/>
            <person name="Ohkuma M."/>
            <person name="Tanasupawat S."/>
        </authorList>
    </citation>
    <scope>NUCLEOTIDE SEQUENCE [LARGE SCALE GENOMIC DNA]</scope>
    <source>
        <strain evidence="2 3">LDG1-06</strain>
    </source>
</reference>
<evidence type="ECO:0000313" key="3">
    <source>
        <dbReference type="Proteomes" id="UP000632138"/>
    </source>
</evidence>
<proteinExistence type="predicted"/>
<comment type="caution">
    <text evidence="2">The sequence shown here is derived from an EMBL/GenBank/DDBJ whole genome shotgun (WGS) entry which is preliminary data.</text>
</comment>
<sequence>MMAMILVSSVFIGLVLLGLWPVVRDSWDARVRRKAHERTAATMAAPAAEPSTLEGSVVTGLFQRQISSAQYRATMERLAADDNDRHPLRVPPETGRDAGKA</sequence>
<dbReference type="Proteomes" id="UP000632138">
    <property type="component" value="Unassembled WGS sequence"/>
</dbReference>
<accession>A0ABS2AAD1</accession>
<name>A0ABS2AAD1_9ACTN</name>
<evidence type="ECO:0000313" key="2">
    <source>
        <dbReference type="EMBL" id="MBM2616298.1"/>
    </source>
</evidence>
<keyword evidence="3" id="KW-1185">Reference proteome</keyword>
<feature type="region of interest" description="Disordered" evidence="1">
    <location>
        <begin position="78"/>
        <end position="101"/>
    </location>
</feature>
<feature type="compositionally biased region" description="Basic and acidic residues" evidence="1">
    <location>
        <begin position="78"/>
        <end position="87"/>
    </location>
</feature>
<dbReference type="RefSeq" id="WP_203376197.1">
    <property type="nucleotide sequence ID" value="NZ_JAENHP010000003.1"/>
</dbReference>
<dbReference type="EMBL" id="JAENHP010000003">
    <property type="protein sequence ID" value="MBM2616298.1"/>
    <property type="molecule type" value="Genomic_DNA"/>
</dbReference>